<comment type="caution">
    <text evidence="3">The sequence shown here is derived from an EMBL/GenBank/DDBJ whole genome shotgun (WGS) entry which is preliminary data.</text>
</comment>
<organism evidence="3 4">
    <name type="scientific">Cohnella terricola</name>
    <dbReference type="NCBI Taxonomy" id="1289167"/>
    <lineage>
        <taxon>Bacteria</taxon>
        <taxon>Bacillati</taxon>
        <taxon>Bacillota</taxon>
        <taxon>Bacilli</taxon>
        <taxon>Bacillales</taxon>
        <taxon>Paenibacillaceae</taxon>
        <taxon>Cohnella</taxon>
    </lineage>
</organism>
<protein>
    <recommendedName>
        <fullName evidence="5">Stage III sporulation protein AF</fullName>
    </recommendedName>
</protein>
<feature type="region of interest" description="Disordered" evidence="1">
    <location>
        <begin position="188"/>
        <end position="210"/>
    </location>
</feature>
<evidence type="ECO:0000313" key="3">
    <source>
        <dbReference type="EMBL" id="TVY04448.1"/>
    </source>
</evidence>
<evidence type="ECO:0008006" key="5">
    <source>
        <dbReference type="Google" id="ProtNLM"/>
    </source>
</evidence>
<dbReference type="Proteomes" id="UP000316330">
    <property type="component" value="Unassembled WGS sequence"/>
</dbReference>
<keyword evidence="2" id="KW-1133">Transmembrane helix</keyword>
<keyword evidence="4" id="KW-1185">Reference proteome</keyword>
<reference evidence="3 4" key="1">
    <citation type="submission" date="2019-07" db="EMBL/GenBank/DDBJ databases">
        <authorList>
            <person name="Kim J."/>
        </authorList>
    </citation>
    <scope>NUCLEOTIDE SEQUENCE [LARGE SCALE GENOMIC DNA]</scope>
    <source>
        <strain evidence="3 4">G13</strain>
    </source>
</reference>
<keyword evidence="2" id="KW-0472">Membrane</keyword>
<sequence>MGLMDALSGWLRQVIAVILLASLIDLILPNRTMQRYVRLVAGLFILMTVATPIMHWLKGDFGGKLAAGLQSVERSPGDAERELAMIEEEGAKLRDSHLAQAEKLVAARLESEIRGEVEQEGRRSVRKVDVKLARERDGALKVAQVVVELELADPEAGTGGGTQKVPVRDIEAIADVDIEIRAGSIGSADRDLPVSGRESGDRAAAAREDRVDRETRTRIAALVASRFGIAADIVVVKLPATAAERN</sequence>
<keyword evidence="2" id="KW-0812">Transmembrane</keyword>
<dbReference type="AlphaFoldDB" id="A0A559JX28"/>
<gene>
    <name evidence="3" type="ORF">FPZ45_02390</name>
</gene>
<dbReference type="OrthoDB" id="2375554at2"/>
<name>A0A559JX28_9BACL</name>
<dbReference type="Pfam" id="PF09581">
    <property type="entry name" value="Spore_III_AF"/>
    <property type="match status" value="1"/>
</dbReference>
<dbReference type="EMBL" id="VNJJ01000001">
    <property type="protein sequence ID" value="TVY04448.1"/>
    <property type="molecule type" value="Genomic_DNA"/>
</dbReference>
<proteinExistence type="predicted"/>
<feature type="transmembrane region" description="Helical" evidence="2">
    <location>
        <begin position="6"/>
        <end position="24"/>
    </location>
</feature>
<evidence type="ECO:0000256" key="2">
    <source>
        <dbReference type="SAM" id="Phobius"/>
    </source>
</evidence>
<dbReference type="InterPro" id="IPR014245">
    <property type="entry name" value="Spore_III_AF"/>
</dbReference>
<evidence type="ECO:0000313" key="4">
    <source>
        <dbReference type="Proteomes" id="UP000316330"/>
    </source>
</evidence>
<evidence type="ECO:0000256" key="1">
    <source>
        <dbReference type="SAM" id="MobiDB-lite"/>
    </source>
</evidence>
<feature type="transmembrane region" description="Helical" evidence="2">
    <location>
        <begin position="36"/>
        <end position="57"/>
    </location>
</feature>
<accession>A0A559JX28</accession>